<feature type="signal peptide" evidence="2">
    <location>
        <begin position="1"/>
        <end position="20"/>
    </location>
</feature>
<organism evidence="3 4">
    <name type="scientific">Phenylobacterium montanum</name>
    <dbReference type="NCBI Taxonomy" id="2823693"/>
    <lineage>
        <taxon>Bacteria</taxon>
        <taxon>Pseudomonadati</taxon>
        <taxon>Pseudomonadota</taxon>
        <taxon>Alphaproteobacteria</taxon>
        <taxon>Caulobacterales</taxon>
        <taxon>Caulobacteraceae</taxon>
        <taxon>Phenylobacterium</taxon>
    </lineage>
</organism>
<sequence>MTRLALFLTASLLIAGPAMAQTMSQGDMAGMKMQPSSPPAATTSPAQGGMAGMPGMSAPAAPAQPAPAPSTATPPVQSPPPWSGDYAADRYFDPAAMAHARAMTREEMGGMAFSKVMLNLGEYQAGSGGGYRWDGEAWAGHDLDRFLVRSEGDGSTKQSLETAEAQALYSRAVGRYVDLQAGVRQDFAPRARTYLTLGARALAPYWFDLEGALFVSTQGQVLARAEGTYDLRLTQRLVLQPRAEFNFAASDDPRTRTGSGLSNAELGLRLRYEIRREFAPYVGVSWDRKVGRTASYFRAVGEAPAGAAFVVGLRGWF</sequence>
<reference evidence="3" key="1">
    <citation type="submission" date="2021-04" db="EMBL/GenBank/DDBJ databases">
        <title>The complete genome sequence of Caulobacter sp. S6.</title>
        <authorList>
            <person name="Tang Y."/>
            <person name="Ouyang W."/>
            <person name="Liu Q."/>
            <person name="Huang B."/>
            <person name="Guo Z."/>
            <person name="Lei P."/>
        </authorList>
    </citation>
    <scope>NUCLEOTIDE SEQUENCE</scope>
    <source>
        <strain evidence="3">S6</strain>
    </source>
</reference>
<keyword evidence="4" id="KW-1185">Reference proteome</keyword>
<dbReference type="KEGG" id="caul:KCG34_12025"/>
<feature type="region of interest" description="Disordered" evidence="1">
    <location>
        <begin position="28"/>
        <end position="83"/>
    </location>
</feature>
<dbReference type="GO" id="GO:0009279">
    <property type="term" value="C:cell outer membrane"/>
    <property type="evidence" value="ECO:0007669"/>
    <property type="project" value="InterPro"/>
</dbReference>
<dbReference type="AlphaFoldDB" id="A0A975G4P7"/>
<feature type="compositionally biased region" description="Low complexity" evidence="1">
    <location>
        <begin position="39"/>
        <end position="61"/>
    </location>
</feature>
<dbReference type="GO" id="GO:0006878">
    <property type="term" value="P:intracellular copper ion homeostasis"/>
    <property type="evidence" value="ECO:0007669"/>
    <property type="project" value="InterPro"/>
</dbReference>
<dbReference type="GO" id="GO:0005507">
    <property type="term" value="F:copper ion binding"/>
    <property type="evidence" value="ECO:0007669"/>
    <property type="project" value="InterPro"/>
</dbReference>
<name>A0A975G4P7_9CAUL</name>
<dbReference type="InterPro" id="IPR007939">
    <property type="entry name" value="Cu-R_B_prcur"/>
</dbReference>
<proteinExistence type="predicted"/>
<gene>
    <name evidence="3" type="ORF">KCG34_12025</name>
</gene>
<accession>A0A975G4P7</accession>
<protein>
    <submittedName>
        <fullName evidence="3">Copper resistance protein B</fullName>
    </submittedName>
</protein>
<keyword evidence="2" id="KW-0732">Signal</keyword>
<dbReference type="InterPro" id="IPR036709">
    <property type="entry name" value="Autotransporte_beta_dom_sf"/>
</dbReference>
<evidence type="ECO:0000313" key="3">
    <source>
        <dbReference type="EMBL" id="QUD90533.1"/>
    </source>
</evidence>
<dbReference type="EMBL" id="CP073078">
    <property type="protein sequence ID" value="QUD90533.1"/>
    <property type="molecule type" value="Genomic_DNA"/>
</dbReference>
<dbReference type="SUPFAM" id="SSF103515">
    <property type="entry name" value="Autotransporter"/>
    <property type="match status" value="1"/>
</dbReference>
<dbReference type="Proteomes" id="UP000676409">
    <property type="component" value="Chromosome"/>
</dbReference>
<dbReference type="Pfam" id="PF05275">
    <property type="entry name" value="CopB"/>
    <property type="match status" value="1"/>
</dbReference>
<evidence type="ECO:0000256" key="2">
    <source>
        <dbReference type="SAM" id="SignalP"/>
    </source>
</evidence>
<evidence type="ECO:0000256" key="1">
    <source>
        <dbReference type="SAM" id="MobiDB-lite"/>
    </source>
</evidence>
<feature type="chain" id="PRO_5036939117" evidence="2">
    <location>
        <begin position="21"/>
        <end position="317"/>
    </location>
</feature>
<evidence type="ECO:0000313" key="4">
    <source>
        <dbReference type="Proteomes" id="UP000676409"/>
    </source>
</evidence>